<dbReference type="Gene3D" id="3.10.450.50">
    <property type="match status" value="1"/>
</dbReference>
<proteinExistence type="predicted"/>
<reference evidence="2 3" key="1">
    <citation type="submission" date="2023-11" db="EMBL/GenBank/DDBJ databases">
        <title>Analysis of the Genomes of Mucilaginibacter gossypii cycad 4 and M. sabulilitoris SNA2: microbes with the potential for plant growth promotion.</title>
        <authorList>
            <person name="Hirsch A.M."/>
            <person name="Humm E."/>
            <person name="Rubbi M."/>
            <person name="Del Vecchio G."/>
            <person name="Ha S.M."/>
            <person name="Pellegrini M."/>
            <person name="Gunsalus R.P."/>
        </authorList>
    </citation>
    <scope>NUCLEOTIDE SEQUENCE [LARGE SCALE GENOMIC DNA]</scope>
    <source>
        <strain evidence="2 3">SNA2</strain>
    </source>
</reference>
<gene>
    <name evidence="2" type="ORF">SNE25_01730</name>
</gene>
<sequence length="125" mass="14017">MKKREQIISNYIKAYNSFNIADMMTDLDESVKFVNVSNGEINITISGLPAFKQQAEQASPIFSSRQQTVNSFKHDGDRTEVEITYHAVLAIDLPHGLKKGNELNLHGKSIFEFEGDKIIAITDIS</sequence>
<keyword evidence="3" id="KW-1185">Reference proteome</keyword>
<dbReference type="SUPFAM" id="SSF54427">
    <property type="entry name" value="NTF2-like"/>
    <property type="match status" value="1"/>
</dbReference>
<evidence type="ECO:0000259" key="1">
    <source>
        <dbReference type="Pfam" id="PF12680"/>
    </source>
</evidence>
<dbReference type="InterPro" id="IPR037401">
    <property type="entry name" value="SnoaL-like"/>
</dbReference>
<dbReference type="EMBL" id="CP139558">
    <property type="protein sequence ID" value="WPU94244.1"/>
    <property type="molecule type" value="Genomic_DNA"/>
</dbReference>
<dbReference type="InterPro" id="IPR032710">
    <property type="entry name" value="NTF2-like_dom_sf"/>
</dbReference>
<dbReference type="RefSeq" id="WP_321563368.1">
    <property type="nucleotide sequence ID" value="NZ_CP139558.1"/>
</dbReference>
<evidence type="ECO:0000313" key="3">
    <source>
        <dbReference type="Proteomes" id="UP001324380"/>
    </source>
</evidence>
<feature type="domain" description="SnoaL-like" evidence="1">
    <location>
        <begin position="10"/>
        <end position="120"/>
    </location>
</feature>
<organism evidence="2 3">
    <name type="scientific">Mucilaginibacter sabulilitoris</name>
    <dbReference type="NCBI Taxonomy" id="1173583"/>
    <lineage>
        <taxon>Bacteria</taxon>
        <taxon>Pseudomonadati</taxon>
        <taxon>Bacteroidota</taxon>
        <taxon>Sphingobacteriia</taxon>
        <taxon>Sphingobacteriales</taxon>
        <taxon>Sphingobacteriaceae</taxon>
        <taxon>Mucilaginibacter</taxon>
    </lineage>
</organism>
<name>A0ABZ0TM52_9SPHI</name>
<dbReference type="Proteomes" id="UP001324380">
    <property type="component" value="Chromosome"/>
</dbReference>
<protein>
    <submittedName>
        <fullName evidence="2">Nuclear transport factor 2 family protein</fullName>
    </submittedName>
</protein>
<accession>A0ABZ0TM52</accession>
<evidence type="ECO:0000313" key="2">
    <source>
        <dbReference type="EMBL" id="WPU94244.1"/>
    </source>
</evidence>
<dbReference type="Pfam" id="PF12680">
    <property type="entry name" value="SnoaL_2"/>
    <property type="match status" value="1"/>
</dbReference>